<comment type="caution">
    <text evidence="2">The sequence shown here is derived from an EMBL/GenBank/DDBJ whole genome shotgun (WGS) entry which is preliminary data.</text>
</comment>
<keyword evidence="3" id="KW-1185">Reference proteome</keyword>
<evidence type="ECO:0000256" key="1">
    <source>
        <dbReference type="SAM" id="MobiDB-lite"/>
    </source>
</evidence>
<name>A0ABQ9WX74_9EUKA</name>
<dbReference type="Proteomes" id="UP001281761">
    <property type="component" value="Unassembled WGS sequence"/>
</dbReference>
<organism evidence="2 3">
    <name type="scientific">Blattamonas nauphoetae</name>
    <dbReference type="NCBI Taxonomy" id="2049346"/>
    <lineage>
        <taxon>Eukaryota</taxon>
        <taxon>Metamonada</taxon>
        <taxon>Preaxostyla</taxon>
        <taxon>Oxymonadida</taxon>
        <taxon>Blattamonas</taxon>
    </lineage>
</organism>
<protein>
    <submittedName>
        <fullName evidence="2">Uncharacterized protein</fullName>
    </submittedName>
</protein>
<dbReference type="EMBL" id="JARBJD010000395">
    <property type="protein sequence ID" value="KAK2942625.1"/>
    <property type="molecule type" value="Genomic_DNA"/>
</dbReference>
<gene>
    <name evidence="2" type="ORF">BLNAU_22476</name>
</gene>
<proteinExistence type="predicted"/>
<feature type="compositionally biased region" description="Basic and acidic residues" evidence="1">
    <location>
        <begin position="255"/>
        <end position="280"/>
    </location>
</feature>
<feature type="compositionally biased region" description="Basic and acidic residues" evidence="1">
    <location>
        <begin position="337"/>
        <end position="363"/>
    </location>
</feature>
<reference evidence="2 3" key="1">
    <citation type="journal article" date="2022" name="bioRxiv">
        <title>Genomics of Preaxostyla Flagellates Illuminates Evolutionary Transitions and the Path Towards Mitochondrial Loss.</title>
        <authorList>
            <person name="Novak L.V.F."/>
            <person name="Treitli S.C."/>
            <person name="Pyrih J."/>
            <person name="Halakuc P."/>
            <person name="Pipaliya S.V."/>
            <person name="Vacek V."/>
            <person name="Brzon O."/>
            <person name="Soukal P."/>
            <person name="Eme L."/>
            <person name="Dacks J.B."/>
            <person name="Karnkowska A."/>
            <person name="Elias M."/>
            <person name="Hampl V."/>
        </authorList>
    </citation>
    <scope>NUCLEOTIDE SEQUENCE [LARGE SCALE GENOMIC DNA]</scope>
    <source>
        <strain evidence="2">NAU3</strain>
        <tissue evidence="2">Gut</tissue>
    </source>
</reference>
<feature type="region of interest" description="Disordered" evidence="1">
    <location>
        <begin position="246"/>
        <end position="280"/>
    </location>
</feature>
<evidence type="ECO:0000313" key="3">
    <source>
        <dbReference type="Proteomes" id="UP001281761"/>
    </source>
</evidence>
<feature type="compositionally biased region" description="Basic and acidic residues" evidence="1">
    <location>
        <begin position="308"/>
        <end position="328"/>
    </location>
</feature>
<accession>A0ABQ9WX74</accession>
<evidence type="ECO:0000313" key="2">
    <source>
        <dbReference type="EMBL" id="KAK2942625.1"/>
    </source>
</evidence>
<feature type="compositionally biased region" description="Polar residues" evidence="1">
    <location>
        <begin position="368"/>
        <end position="377"/>
    </location>
</feature>
<feature type="region of interest" description="Disordered" evidence="1">
    <location>
        <begin position="306"/>
        <end position="377"/>
    </location>
</feature>
<sequence length="582" mass="63700">MCIIETSMVKSDSELFCPLTFSPSCPISLDVSSGRLGGATLPTLTQLISNFIRSSLLLLLSSHSFVMSLLNSQTQKENKSSEGIVETEGECSIDWIKDHSHSILVDCIVGLGCTSRTVPSCSSVSLIADSYRPDAKTAMTQFSSCVGMNVVRSLLILSQRSKEMFEMKIALVDNDLGASGSDHGDMNESGVTPEHAFVLLVSFVFTQIKRNKGKIRPCISLLALDTHHSSSANLARRIANITPADTNIFAEEEESSRHEGSTEIERSGGEAGRSDQPNRADRRVYHQIVGDMSEQDQARGAIHVGRRGGAEAKGGGEGESGGRDERRVRCSSCGTVSEDHGRGSEADERRAREGEGPPAERRGRQTQKRTAQTGLQNRVNVHLPPLNQNSSRWMTTFSESMNCLPINSDTIPSKQFPSRMTNAKSCENERINGQKPDSGISSKVVLPLADQVAGIGDIAPFADNFEKSEIKTNGLIDILPFQVEELITCTTYFVLTCGEHQRTYCGVRERFRHHSTLRVFVLLDAIRPDSHTSIPFSSSYHFITESFPLPASCTAPRHQQSHDITLPAYPIAVIPHLTLSHL</sequence>